<feature type="active site" description="Proton donor/acceptor" evidence="5">
    <location>
        <position position="176"/>
    </location>
</feature>
<dbReference type="GO" id="GO:0005634">
    <property type="term" value="C:nucleus"/>
    <property type="evidence" value="ECO:0007669"/>
    <property type="project" value="TreeGrafter"/>
</dbReference>
<dbReference type="GO" id="GO:0008081">
    <property type="term" value="F:phosphoric diester hydrolase activity"/>
    <property type="evidence" value="ECO:0007669"/>
    <property type="project" value="TreeGrafter"/>
</dbReference>
<dbReference type="OrthoDB" id="498125at2759"/>
<dbReference type="Pfam" id="PF03372">
    <property type="entry name" value="Exo_endo_phos"/>
    <property type="match status" value="1"/>
</dbReference>
<dbReference type="GO" id="GO:0046872">
    <property type="term" value="F:metal ion binding"/>
    <property type="evidence" value="ECO:0007669"/>
    <property type="project" value="UniProtKB-KW"/>
</dbReference>
<dbReference type="GO" id="GO:0008311">
    <property type="term" value="F:double-stranded DNA 3'-5' DNA exonuclease activity"/>
    <property type="evidence" value="ECO:0007669"/>
    <property type="project" value="TreeGrafter"/>
</dbReference>
<comment type="similarity">
    <text evidence="1 8">Belongs to the DNA repair enzymes AP/ExoA family.</text>
</comment>
<dbReference type="NCBIfam" id="TIGR00633">
    <property type="entry name" value="xth"/>
    <property type="match status" value="1"/>
</dbReference>
<accession>I4YEB3</accession>
<proteinExistence type="inferred from homology"/>
<dbReference type="InterPro" id="IPR036691">
    <property type="entry name" value="Endo/exonu/phosph_ase_sf"/>
</dbReference>
<dbReference type="InParanoid" id="I4YEB3"/>
<comment type="cofactor">
    <cofactor evidence="6 8">
        <name>Mg(2+)</name>
        <dbReference type="ChEBI" id="CHEBI:18420"/>
    </cofactor>
    <cofactor evidence="6 8">
        <name>Mn(2+)</name>
        <dbReference type="ChEBI" id="CHEBI:29035"/>
    </cofactor>
    <text evidence="6 8">Probably binds two magnesium or manganese ions per subunit.</text>
</comment>
<sequence length="304" mass="34735">MSKYSKNGSIPQIIKLPEKLYPQSTKLVAWNIVSYQSILKKGFMRYIKAEKPDILILSETKAQAPGNLLLRAQFPYQSWSNSLKKGYAGCAILSKVKPLNKWLSLPTHEDTQSTKGRIVTLEFENTFLIGTYVPNSALMASYPQIHDKSQRQTWDDALFAWINQLGDSKSVIWCGDLNTTAVSYDMHPRGGTWGVSAGTTLAERRSLKRILNDQDVMKDISDADMDSKRRKHYDAWRHTHGWDEQGEYTFYSMRIGGRGASIGWRLDTFIIDERLIDKVAACDIRYEIYASDHLPVMLELNEEL</sequence>
<dbReference type="AlphaFoldDB" id="I4YEB3"/>
<dbReference type="PROSITE" id="PS51435">
    <property type="entry name" value="AP_NUCLEASE_F1_4"/>
    <property type="match status" value="1"/>
</dbReference>
<evidence type="ECO:0000256" key="3">
    <source>
        <dbReference type="ARBA" id="ARBA00022801"/>
    </source>
</evidence>
<evidence type="ECO:0000256" key="8">
    <source>
        <dbReference type="RuleBase" id="RU362131"/>
    </source>
</evidence>
<dbReference type="GO" id="GO:0003906">
    <property type="term" value="F:DNA-(apurinic or apyrimidinic site) endonuclease activity"/>
    <property type="evidence" value="ECO:0007669"/>
    <property type="project" value="TreeGrafter"/>
</dbReference>
<reference evidence="10 11" key="1">
    <citation type="journal article" date="2012" name="Fungal Genet. Biol.">
        <title>The genome of the xerotolerant mold Wallemia sebi reveals adaptations to osmotic stress and suggests cryptic sexual reproduction.</title>
        <authorList>
            <person name="Padamsee M."/>
            <person name="Kumar T.K.A."/>
            <person name="Riley R."/>
            <person name="Binder M."/>
            <person name="Boyd A."/>
            <person name="Calvo A.M."/>
            <person name="Furukawa K."/>
            <person name="Hesse C."/>
            <person name="Hohmann S."/>
            <person name="James T.Y."/>
            <person name="LaButti K."/>
            <person name="Lapidus A."/>
            <person name="Lindquist E."/>
            <person name="Lucas S."/>
            <person name="Miller K."/>
            <person name="Shantappa S."/>
            <person name="Grigoriev I.V."/>
            <person name="Hibbett D.S."/>
            <person name="McLaughlin D.J."/>
            <person name="Spatafora J.W."/>
            <person name="Aime M.C."/>
        </authorList>
    </citation>
    <scope>NUCLEOTIDE SEQUENCE [LARGE SCALE GENOMIC DNA]</scope>
    <source>
        <strain evidence="11">ATCC MYA-4683 / CBS 633.66</strain>
    </source>
</reference>
<dbReference type="CDD" id="cd09087">
    <property type="entry name" value="Ape1-like_AP-endo"/>
    <property type="match status" value="1"/>
</dbReference>
<dbReference type="OMA" id="GWRIDYY"/>
<dbReference type="HOGENOM" id="CLU_027539_1_1_1"/>
<evidence type="ECO:0000313" key="11">
    <source>
        <dbReference type="Proteomes" id="UP000005242"/>
    </source>
</evidence>
<evidence type="ECO:0000256" key="4">
    <source>
        <dbReference type="ARBA" id="ARBA00022842"/>
    </source>
</evidence>
<feature type="binding site" evidence="6">
    <location>
        <position position="31"/>
    </location>
    <ligand>
        <name>Mg(2+)</name>
        <dbReference type="ChEBI" id="CHEBI:18420"/>
        <label>1</label>
    </ligand>
</feature>
<dbReference type="PANTHER" id="PTHR22748">
    <property type="entry name" value="AP ENDONUCLEASE"/>
    <property type="match status" value="1"/>
</dbReference>
<feature type="binding site" evidence="6">
    <location>
        <position position="293"/>
    </location>
    <ligand>
        <name>Mg(2+)</name>
        <dbReference type="ChEBI" id="CHEBI:18420"/>
        <label>1</label>
    </ligand>
</feature>
<dbReference type="STRING" id="671144.I4YEB3"/>
<feature type="binding site" evidence="6">
    <location>
        <position position="176"/>
    </location>
    <ligand>
        <name>Mg(2+)</name>
        <dbReference type="ChEBI" id="CHEBI:18420"/>
        <label>1</label>
    </ligand>
</feature>
<dbReference type="eggNOG" id="KOG1294">
    <property type="taxonomic scope" value="Eukaryota"/>
</dbReference>
<evidence type="ECO:0000256" key="2">
    <source>
        <dbReference type="ARBA" id="ARBA00022723"/>
    </source>
</evidence>
<evidence type="ECO:0000256" key="1">
    <source>
        <dbReference type="ARBA" id="ARBA00007092"/>
    </source>
</evidence>
<dbReference type="SUPFAM" id="SSF56219">
    <property type="entry name" value="DNase I-like"/>
    <property type="match status" value="1"/>
</dbReference>
<evidence type="ECO:0000256" key="7">
    <source>
        <dbReference type="PIRSR" id="PIRSR604808-3"/>
    </source>
</evidence>
<dbReference type="EMBL" id="JH668228">
    <property type="protein sequence ID" value="EIM22305.1"/>
    <property type="molecule type" value="Genomic_DNA"/>
</dbReference>
<feature type="binding site" evidence="6">
    <location>
        <position position="292"/>
    </location>
    <ligand>
        <name>Mg(2+)</name>
        <dbReference type="ChEBI" id="CHEBI:18420"/>
        <label>1</label>
    </ligand>
</feature>
<feature type="site" description="Transition state stabilizer" evidence="7">
    <location>
        <position position="178"/>
    </location>
</feature>
<keyword evidence="6" id="KW-0464">Manganese</keyword>
<protein>
    <submittedName>
        <fullName evidence="10">DNase I-like protein</fullName>
    </submittedName>
</protein>
<dbReference type="GO" id="GO:0006284">
    <property type="term" value="P:base-excision repair"/>
    <property type="evidence" value="ECO:0007669"/>
    <property type="project" value="TreeGrafter"/>
</dbReference>
<dbReference type="Gene3D" id="3.60.10.10">
    <property type="entry name" value="Endonuclease/exonuclease/phosphatase"/>
    <property type="match status" value="1"/>
</dbReference>
<feature type="active site" evidence="5">
    <location>
        <position position="132"/>
    </location>
</feature>
<keyword evidence="11" id="KW-1185">Reference proteome</keyword>
<keyword evidence="8" id="KW-0227">DNA damage</keyword>
<dbReference type="InterPro" id="IPR004808">
    <property type="entry name" value="AP_endonuc_1"/>
</dbReference>
<dbReference type="KEGG" id="wse:WALSEDRAFT_63512"/>
<dbReference type="GeneID" id="18474845"/>
<feature type="domain" description="Endonuclease/exonuclease/phosphatase" evidence="9">
    <location>
        <begin position="42"/>
        <end position="293"/>
    </location>
</feature>
<dbReference type="Proteomes" id="UP000005242">
    <property type="component" value="Unassembled WGS sequence"/>
</dbReference>
<feature type="binding site" evidence="6">
    <location>
        <position position="59"/>
    </location>
    <ligand>
        <name>Mg(2+)</name>
        <dbReference type="ChEBI" id="CHEBI:18420"/>
        <label>1</label>
    </ligand>
</feature>
<feature type="active site" description="Proton acceptor" evidence="5">
    <location>
        <position position="293"/>
    </location>
</feature>
<keyword evidence="4 6" id="KW-0460">Magnesium</keyword>
<evidence type="ECO:0000313" key="10">
    <source>
        <dbReference type="EMBL" id="EIM22305.1"/>
    </source>
</evidence>
<keyword evidence="2 6" id="KW-0479">Metal-binding</keyword>
<feature type="site" description="Interaction with DNA substrate" evidence="7">
    <location>
        <position position="293"/>
    </location>
</feature>
<feature type="binding site" evidence="6">
    <location>
        <position position="178"/>
    </location>
    <ligand>
        <name>Mg(2+)</name>
        <dbReference type="ChEBI" id="CHEBI:18420"/>
        <label>1</label>
    </ligand>
</feature>
<dbReference type="RefSeq" id="XP_006957562.1">
    <property type="nucleotide sequence ID" value="XM_006957500.1"/>
</dbReference>
<dbReference type="InterPro" id="IPR005135">
    <property type="entry name" value="Endo/exonuclease/phosphatase"/>
</dbReference>
<feature type="site" description="Important for catalytic activity" evidence="7">
    <location>
        <position position="267"/>
    </location>
</feature>
<evidence type="ECO:0000259" key="9">
    <source>
        <dbReference type="Pfam" id="PF03372"/>
    </source>
</evidence>
<gene>
    <name evidence="10" type="ORF">WALSEDRAFT_63512</name>
</gene>
<evidence type="ECO:0000256" key="5">
    <source>
        <dbReference type="PIRSR" id="PIRSR604808-1"/>
    </source>
</evidence>
<dbReference type="PANTHER" id="PTHR22748:SF6">
    <property type="entry name" value="DNA-(APURINIC OR APYRIMIDINIC SITE) ENDONUCLEASE"/>
    <property type="match status" value="1"/>
</dbReference>
<name>I4YEB3_WALMC</name>
<keyword evidence="8" id="KW-0234">DNA repair</keyword>
<keyword evidence="3" id="KW-0378">Hydrolase</keyword>
<evidence type="ECO:0000256" key="6">
    <source>
        <dbReference type="PIRSR" id="PIRSR604808-2"/>
    </source>
</evidence>
<organism evidence="10 11">
    <name type="scientific">Wallemia mellicola (strain ATCC MYA-4683 / CBS 633.66)</name>
    <name type="common">Wallemia sebi (CBS 633.66)</name>
    <dbReference type="NCBI Taxonomy" id="671144"/>
    <lineage>
        <taxon>Eukaryota</taxon>
        <taxon>Fungi</taxon>
        <taxon>Dikarya</taxon>
        <taxon>Basidiomycota</taxon>
        <taxon>Wallemiomycotina</taxon>
        <taxon>Wallemiomycetes</taxon>
        <taxon>Wallemiales</taxon>
        <taxon>Wallemiaceae</taxon>
        <taxon>Wallemia</taxon>
    </lineage>
</organism>